<feature type="non-terminal residue" evidence="2">
    <location>
        <position position="244"/>
    </location>
</feature>
<dbReference type="OrthoDB" id="440619at2759"/>
<accession>A0A812N433</accession>
<dbReference type="InterPro" id="IPR042092">
    <property type="entry name" value="PsdUridine_s_RsuA/RluB/E/F_cat"/>
</dbReference>
<dbReference type="SUPFAM" id="SSF55120">
    <property type="entry name" value="Pseudouridine synthase"/>
    <property type="match status" value="1"/>
</dbReference>
<reference evidence="2" key="1">
    <citation type="submission" date="2021-02" db="EMBL/GenBank/DDBJ databases">
        <authorList>
            <person name="Dougan E. K."/>
            <person name="Rhodes N."/>
            <person name="Thang M."/>
            <person name="Chan C."/>
        </authorList>
    </citation>
    <scope>NUCLEOTIDE SEQUENCE</scope>
</reference>
<dbReference type="InterPro" id="IPR020094">
    <property type="entry name" value="TruA/RsuA/RluB/E/F_N"/>
</dbReference>
<proteinExistence type="predicted"/>
<organism evidence="2 3">
    <name type="scientific">Symbiodinium pilosum</name>
    <name type="common">Dinoflagellate</name>
    <dbReference type="NCBI Taxonomy" id="2952"/>
    <lineage>
        <taxon>Eukaryota</taxon>
        <taxon>Sar</taxon>
        <taxon>Alveolata</taxon>
        <taxon>Dinophyceae</taxon>
        <taxon>Suessiales</taxon>
        <taxon>Symbiodiniaceae</taxon>
        <taxon>Symbiodinium</taxon>
    </lineage>
</organism>
<name>A0A812N433_SYMPI</name>
<evidence type="ECO:0000256" key="1">
    <source>
        <dbReference type="ARBA" id="ARBA00023235"/>
    </source>
</evidence>
<dbReference type="Gene3D" id="3.30.70.580">
    <property type="entry name" value="Pseudouridine synthase I, catalytic domain, N-terminal subdomain"/>
    <property type="match status" value="1"/>
</dbReference>
<keyword evidence="1" id="KW-0413">Isomerase</keyword>
<sequence length="244" mass="27332">VFEQAMVALDGAEVPPPAAEPKLWALFKPRKVLCEAIQEKSDGTETLRRRMRRWYEKEMVQIGKTVGVGLEEESLKDKHWVIVTGLSWASDGLVLLTNDGIFAQTLASAESNILSAFDVKIQGVSPEAERGDPPVDLLHKWRTGAKAGGVKYGRVWCSMTKRTGATSRLRVKYVESPERPIDMLLDAHGMRVQTIRRYAFGPYLVTDVPQDRVLRIPIHKSLRHLIPVADMRQALVPVRGALIE</sequence>
<dbReference type="PANTHER" id="PTHR47683:SF2">
    <property type="entry name" value="RNA-BINDING S4 DOMAIN-CONTAINING PROTEIN"/>
    <property type="match status" value="1"/>
</dbReference>
<dbReference type="GO" id="GO:0001522">
    <property type="term" value="P:pseudouridine synthesis"/>
    <property type="evidence" value="ECO:0007669"/>
    <property type="project" value="InterPro"/>
</dbReference>
<dbReference type="AlphaFoldDB" id="A0A812N433"/>
<feature type="non-terminal residue" evidence="2">
    <location>
        <position position="1"/>
    </location>
</feature>
<protein>
    <submittedName>
        <fullName evidence="2">Uncharacterized protein</fullName>
    </submittedName>
</protein>
<dbReference type="GO" id="GO:0003723">
    <property type="term" value="F:RNA binding"/>
    <property type="evidence" value="ECO:0007669"/>
    <property type="project" value="InterPro"/>
</dbReference>
<comment type="caution">
    <text evidence="2">The sequence shown here is derived from an EMBL/GenBank/DDBJ whole genome shotgun (WGS) entry which is preliminary data.</text>
</comment>
<dbReference type="EMBL" id="CAJNIZ010010036">
    <property type="protein sequence ID" value="CAE7292845.1"/>
    <property type="molecule type" value="Genomic_DNA"/>
</dbReference>
<evidence type="ECO:0000313" key="2">
    <source>
        <dbReference type="EMBL" id="CAE7292845.1"/>
    </source>
</evidence>
<dbReference type="InterPro" id="IPR050343">
    <property type="entry name" value="RsuA_PseudoU_synthase"/>
</dbReference>
<dbReference type="GO" id="GO:0009982">
    <property type="term" value="F:pseudouridine synthase activity"/>
    <property type="evidence" value="ECO:0007669"/>
    <property type="project" value="InterPro"/>
</dbReference>
<evidence type="ECO:0000313" key="3">
    <source>
        <dbReference type="Proteomes" id="UP000649617"/>
    </source>
</evidence>
<dbReference type="PANTHER" id="PTHR47683">
    <property type="entry name" value="PSEUDOURIDINE SYNTHASE FAMILY PROTEIN-RELATED"/>
    <property type="match status" value="1"/>
</dbReference>
<keyword evidence="3" id="KW-1185">Reference proteome</keyword>
<dbReference type="Gene3D" id="3.30.70.1560">
    <property type="entry name" value="Alpha-L RNA-binding motif"/>
    <property type="match status" value="1"/>
</dbReference>
<dbReference type="InterPro" id="IPR020103">
    <property type="entry name" value="PsdUridine_synth_cat_dom_sf"/>
</dbReference>
<dbReference type="Proteomes" id="UP000649617">
    <property type="component" value="Unassembled WGS sequence"/>
</dbReference>
<gene>
    <name evidence="2" type="ORF">SPIL2461_LOCUS6579</name>
</gene>